<dbReference type="CDD" id="cd02966">
    <property type="entry name" value="TlpA_like_family"/>
    <property type="match status" value="1"/>
</dbReference>
<keyword evidence="1" id="KW-0732">Signal</keyword>
<dbReference type="PANTHER" id="PTHR42852:SF17">
    <property type="entry name" value="THIOREDOXIN-LIKE PROTEIN HI_1115"/>
    <property type="match status" value="1"/>
</dbReference>
<dbReference type="Pfam" id="PF00578">
    <property type="entry name" value="AhpC-TSA"/>
    <property type="match status" value="1"/>
</dbReference>
<comment type="caution">
    <text evidence="3">The sequence shown here is derived from an EMBL/GenBank/DDBJ whole genome shotgun (WGS) entry which is preliminary data.</text>
</comment>
<organism evidence="3 4">
    <name type="scientific">Candidatus Saganbacteria bacterium CG08_land_8_20_14_0_20_45_16</name>
    <dbReference type="NCBI Taxonomy" id="2014293"/>
    <lineage>
        <taxon>Bacteria</taxon>
        <taxon>Bacillati</taxon>
        <taxon>Saganbacteria</taxon>
    </lineage>
</organism>
<dbReference type="InterPro" id="IPR036249">
    <property type="entry name" value="Thioredoxin-like_sf"/>
</dbReference>
<accession>A0A2H0XXT3</accession>
<dbReference type="GO" id="GO:0016491">
    <property type="term" value="F:oxidoreductase activity"/>
    <property type="evidence" value="ECO:0007669"/>
    <property type="project" value="InterPro"/>
</dbReference>
<dbReference type="AlphaFoldDB" id="A0A2H0XXT3"/>
<dbReference type="InterPro" id="IPR013766">
    <property type="entry name" value="Thioredoxin_domain"/>
</dbReference>
<dbReference type="Proteomes" id="UP000231343">
    <property type="component" value="Unassembled WGS sequence"/>
</dbReference>
<dbReference type="PANTHER" id="PTHR42852">
    <property type="entry name" value="THIOL:DISULFIDE INTERCHANGE PROTEIN DSBE"/>
    <property type="match status" value="1"/>
</dbReference>
<feature type="domain" description="Thioredoxin" evidence="2">
    <location>
        <begin position="26"/>
        <end position="166"/>
    </location>
</feature>
<dbReference type="EMBL" id="PEYM01000075">
    <property type="protein sequence ID" value="PIS29744.1"/>
    <property type="molecule type" value="Genomic_DNA"/>
</dbReference>
<dbReference type="GO" id="GO:0016209">
    <property type="term" value="F:antioxidant activity"/>
    <property type="evidence" value="ECO:0007669"/>
    <property type="project" value="InterPro"/>
</dbReference>
<dbReference type="SUPFAM" id="SSF52833">
    <property type="entry name" value="Thioredoxin-like"/>
    <property type="match status" value="1"/>
</dbReference>
<dbReference type="PROSITE" id="PS00194">
    <property type="entry name" value="THIOREDOXIN_1"/>
    <property type="match status" value="1"/>
</dbReference>
<dbReference type="InterPro" id="IPR000866">
    <property type="entry name" value="AhpC/TSA"/>
</dbReference>
<evidence type="ECO:0000313" key="4">
    <source>
        <dbReference type="Proteomes" id="UP000231343"/>
    </source>
</evidence>
<evidence type="ECO:0000259" key="2">
    <source>
        <dbReference type="PROSITE" id="PS51352"/>
    </source>
</evidence>
<proteinExistence type="predicted"/>
<name>A0A2H0XXT3_UNCSA</name>
<reference evidence="3 4" key="1">
    <citation type="submission" date="2017-09" db="EMBL/GenBank/DDBJ databases">
        <title>Depth-based differentiation of microbial function through sediment-hosted aquifers and enrichment of novel symbionts in the deep terrestrial subsurface.</title>
        <authorList>
            <person name="Probst A.J."/>
            <person name="Ladd B."/>
            <person name="Jarett J.K."/>
            <person name="Geller-Mcgrath D.E."/>
            <person name="Sieber C.M."/>
            <person name="Emerson J.B."/>
            <person name="Anantharaman K."/>
            <person name="Thomas B.C."/>
            <person name="Malmstrom R."/>
            <person name="Stieglmeier M."/>
            <person name="Klingl A."/>
            <person name="Woyke T."/>
            <person name="Ryan C.M."/>
            <person name="Banfield J.F."/>
        </authorList>
    </citation>
    <scope>NUCLEOTIDE SEQUENCE [LARGE SCALE GENOMIC DNA]</scope>
    <source>
        <strain evidence="3">CG08_land_8_20_14_0_20_45_16</strain>
    </source>
</reference>
<feature type="signal peptide" evidence="1">
    <location>
        <begin position="1"/>
        <end position="21"/>
    </location>
</feature>
<gene>
    <name evidence="3" type="ORF">COT42_04595</name>
</gene>
<sequence length="167" mass="18643">MRKTIVITCLLISLLTGFALAMGKVPSQQSASLDFALNDLAGKVYTLSDYKGKVVFLNFWATWCPPCRAEMPSMQKLYERWDKDKYVMLAVNSGQGGQEVKSFADKNGYTFTILLDEDGKVSQQYGIQGIPTTFIINAKGEIVSKLVGSREWSEKEIKSLLDGRLLQ</sequence>
<dbReference type="InterPro" id="IPR050553">
    <property type="entry name" value="Thioredoxin_ResA/DsbE_sf"/>
</dbReference>
<feature type="chain" id="PRO_5013917228" evidence="1">
    <location>
        <begin position="22"/>
        <end position="167"/>
    </location>
</feature>
<dbReference type="Gene3D" id="3.40.30.10">
    <property type="entry name" value="Glutaredoxin"/>
    <property type="match status" value="1"/>
</dbReference>
<evidence type="ECO:0000256" key="1">
    <source>
        <dbReference type="SAM" id="SignalP"/>
    </source>
</evidence>
<evidence type="ECO:0000313" key="3">
    <source>
        <dbReference type="EMBL" id="PIS29744.1"/>
    </source>
</evidence>
<dbReference type="InterPro" id="IPR017937">
    <property type="entry name" value="Thioredoxin_CS"/>
</dbReference>
<protein>
    <submittedName>
        <fullName evidence="3">Thioredoxin</fullName>
    </submittedName>
</protein>
<dbReference type="PROSITE" id="PS51352">
    <property type="entry name" value="THIOREDOXIN_2"/>
    <property type="match status" value="1"/>
</dbReference>